<protein>
    <recommendedName>
        <fullName evidence="4">SH3 domain-containing protein</fullName>
    </recommendedName>
</protein>
<dbReference type="InterPro" id="IPR021623">
    <property type="entry name" value="LAP2alpha_C"/>
</dbReference>
<name>A0ABN9M9M7_9NEOB</name>
<dbReference type="InterPro" id="IPR036028">
    <property type="entry name" value="SH3-like_dom_sf"/>
</dbReference>
<dbReference type="Gene3D" id="1.10.287.3160">
    <property type="match status" value="1"/>
</dbReference>
<sequence length="696" mass="77639">MKVEEGWWEGILHGKSGMFPSNFIKELVTETEIGGNFDEHQIKQGFKDTAGSESDGGDSKSEGTNGTSGAENQAKKIRGFGFGDIFKDKPIKLRPRSMEIENDIASVEKHRRKTRERTCRRCMVGVPGCKEELPGMRGQLSVLAWTPWRSTAVERTNKVGQAKRTSKSKHKQCKICNEPLPDSYIKELCQHCIDNTLQQESSVRMNDIRLMIREELQSLRGSPAVNMERRSRRTLSPIADTSAESGEVDSDISQRLDSSEEEDYVCFPTDNRKGQVFPVNQAIKDLVKKEWAKGQKGFVPVSCKRRYPFDDEDLAVWSKIPKVDAAVASTSRRSSLPVEDAGSLPDPMDRKSDALLKRSWEACVTAFKPAISATSTSRSMLVWLEQLDQNIKSGVSREKLRASIPLIKGAAAFISDASIDSLRLAARTASLTNTARRALWLKNWKGDAQSRAKLCTIPCQGEYLFGTVLDEILTKAGERKEGFPNPFIPSYRRAFKKPPFGRKGGFRDHKTDGITRISNKEEICSISAPSSQQINSADYISPLSGSHTRVFSDNTTAVAYLNHQGGTRSDKLREVASDIMELAEGHLLSLSAVHIRGIDNFHADFLSRHTLHQGEWMLNRKIFRLITARWGVPQIDLFSTRANRQGKTKGTRVTKNTLSRWIREAIILAYKAGEKADLNSIAPPVGSSDPTSHNQP</sequence>
<evidence type="ECO:0000259" key="4">
    <source>
        <dbReference type="PROSITE" id="PS50002"/>
    </source>
</evidence>
<dbReference type="Proteomes" id="UP001176940">
    <property type="component" value="Unassembled WGS sequence"/>
</dbReference>
<keyword evidence="6" id="KW-1185">Reference proteome</keyword>
<dbReference type="InterPro" id="IPR001452">
    <property type="entry name" value="SH3_domain"/>
</dbReference>
<comment type="caution">
    <text evidence="5">The sequence shown here is derived from an EMBL/GenBank/DDBJ whole genome shotgun (WGS) entry which is preliminary data.</text>
</comment>
<evidence type="ECO:0000256" key="2">
    <source>
        <dbReference type="PROSITE-ProRule" id="PRU00192"/>
    </source>
</evidence>
<feature type="domain" description="SH3" evidence="4">
    <location>
        <begin position="1"/>
        <end position="29"/>
    </location>
</feature>
<accession>A0ABN9M9M7</accession>
<feature type="region of interest" description="Disordered" evidence="3">
    <location>
        <begin position="47"/>
        <end position="73"/>
    </location>
</feature>
<dbReference type="Gene3D" id="2.30.30.40">
    <property type="entry name" value="SH3 Domains"/>
    <property type="match status" value="1"/>
</dbReference>
<evidence type="ECO:0000313" key="5">
    <source>
        <dbReference type="EMBL" id="CAJ0962597.1"/>
    </source>
</evidence>
<dbReference type="PROSITE" id="PS50002">
    <property type="entry name" value="SH3"/>
    <property type="match status" value="1"/>
</dbReference>
<dbReference type="CDD" id="cd09275">
    <property type="entry name" value="RNase_HI_RT_DIRS1"/>
    <property type="match status" value="1"/>
</dbReference>
<dbReference type="InterPro" id="IPR052055">
    <property type="entry name" value="Hepadnavirus_pol/RT"/>
</dbReference>
<dbReference type="SUPFAM" id="SSF50044">
    <property type="entry name" value="SH3-domain"/>
    <property type="match status" value="1"/>
</dbReference>
<dbReference type="PANTHER" id="PTHR33050">
    <property type="entry name" value="REVERSE TRANSCRIPTASE DOMAIN-CONTAINING PROTEIN"/>
    <property type="match status" value="1"/>
</dbReference>
<evidence type="ECO:0000256" key="1">
    <source>
        <dbReference type="ARBA" id="ARBA00022443"/>
    </source>
</evidence>
<keyword evidence="1 2" id="KW-0728">SH3 domain</keyword>
<feature type="region of interest" description="Disordered" evidence="3">
    <location>
        <begin position="224"/>
        <end position="254"/>
    </location>
</feature>
<organism evidence="5 6">
    <name type="scientific">Ranitomeya imitator</name>
    <name type="common">mimic poison frog</name>
    <dbReference type="NCBI Taxonomy" id="111125"/>
    <lineage>
        <taxon>Eukaryota</taxon>
        <taxon>Metazoa</taxon>
        <taxon>Chordata</taxon>
        <taxon>Craniata</taxon>
        <taxon>Vertebrata</taxon>
        <taxon>Euteleostomi</taxon>
        <taxon>Amphibia</taxon>
        <taxon>Batrachia</taxon>
        <taxon>Anura</taxon>
        <taxon>Neobatrachia</taxon>
        <taxon>Hyloidea</taxon>
        <taxon>Dendrobatidae</taxon>
        <taxon>Dendrobatinae</taxon>
        <taxon>Ranitomeya</taxon>
    </lineage>
</organism>
<proteinExistence type="predicted"/>
<gene>
    <name evidence="5" type="ORF">RIMI_LOCUS18314782</name>
</gene>
<dbReference type="PANTHER" id="PTHR33050:SF7">
    <property type="entry name" value="RIBONUCLEASE H"/>
    <property type="match status" value="1"/>
</dbReference>
<dbReference type="EMBL" id="CAUEEQ010055550">
    <property type="protein sequence ID" value="CAJ0962597.1"/>
    <property type="molecule type" value="Genomic_DNA"/>
</dbReference>
<reference evidence="5" key="1">
    <citation type="submission" date="2023-07" db="EMBL/GenBank/DDBJ databases">
        <authorList>
            <person name="Stuckert A."/>
        </authorList>
    </citation>
    <scope>NUCLEOTIDE SEQUENCE</scope>
</reference>
<dbReference type="Pfam" id="PF11560">
    <property type="entry name" value="LAP2alpha"/>
    <property type="match status" value="1"/>
</dbReference>
<evidence type="ECO:0000313" key="6">
    <source>
        <dbReference type="Proteomes" id="UP001176940"/>
    </source>
</evidence>
<evidence type="ECO:0000256" key="3">
    <source>
        <dbReference type="SAM" id="MobiDB-lite"/>
    </source>
</evidence>